<dbReference type="InterPro" id="IPR005770">
    <property type="entry name" value="PhnD"/>
</dbReference>
<name>A0ABU2AZ36_9MICC</name>
<sequence length="323" mass="34463">MSLTPFRRRIMGTVAALSAATLGLTACGQSAAEAETENNAGNGGSEVITITGVPAEEASALVSKFELLMDVLAEETGKEVEFSNSTDYAAVIEALVAGQADMSIGSPFSYVRAAEAGAEVEPLGGRIEEEGEEAGYVSYALTRPGSDIEELADAEGRTVCYVDQGSTSGYLYPSAGMMDAGLDPEEDVDAIFAGSHDASVLALLDETCDMAFAYDSMVEVLMPDRGEVSEEDYEIIWESPLIPASPIYMNTGTLDEETQDALRRVFHDDRLINVDNLVEAGYCEDAEDCTLPEDSYEYAPVDDSTYDGIREVCDITQAAACNE</sequence>
<dbReference type="Pfam" id="PF12974">
    <property type="entry name" value="Phosphonate-bd"/>
    <property type="match status" value="1"/>
</dbReference>
<accession>A0ABU2AZ36</accession>
<gene>
    <name evidence="4" type="ORF">J2S62_000864</name>
</gene>
<dbReference type="RefSeq" id="WP_310171768.1">
    <property type="nucleotide sequence ID" value="NZ_BAABHE010000002.1"/>
</dbReference>
<keyword evidence="5" id="KW-1185">Reference proteome</keyword>
<proteinExistence type="inferred from homology"/>
<protein>
    <submittedName>
        <fullName evidence="4">Phosphonate transport system substrate-binding protein</fullName>
    </submittedName>
</protein>
<comment type="similarity">
    <text evidence="1">Belongs to the phosphate/phosphite/phosphonate binding protein family.</text>
</comment>
<dbReference type="CDD" id="cd01071">
    <property type="entry name" value="PBP2_PhnD_like"/>
    <property type="match status" value="1"/>
</dbReference>
<keyword evidence="2 3" id="KW-0732">Signal</keyword>
<comment type="caution">
    <text evidence="4">The sequence shown here is derived from an EMBL/GenBank/DDBJ whole genome shotgun (WGS) entry which is preliminary data.</text>
</comment>
<reference evidence="4 5" key="1">
    <citation type="submission" date="2023-07" db="EMBL/GenBank/DDBJ databases">
        <title>Sequencing the genomes of 1000 actinobacteria strains.</title>
        <authorList>
            <person name="Klenk H.-P."/>
        </authorList>
    </citation>
    <scope>NUCLEOTIDE SEQUENCE [LARGE SCALE GENOMIC DNA]</scope>
    <source>
        <strain evidence="4 5">DSM 22966</strain>
    </source>
</reference>
<evidence type="ECO:0000256" key="3">
    <source>
        <dbReference type="SAM" id="SignalP"/>
    </source>
</evidence>
<dbReference type="PANTHER" id="PTHR35841">
    <property type="entry name" value="PHOSPHONATES-BINDING PERIPLASMIC PROTEIN"/>
    <property type="match status" value="1"/>
</dbReference>
<evidence type="ECO:0000313" key="4">
    <source>
        <dbReference type="EMBL" id="MDR7346607.1"/>
    </source>
</evidence>
<evidence type="ECO:0000256" key="2">
    <source>
        <dbReference type="ARBA" id="ARBA00022729"/>
    </source>
</evidence>
<evidence type="ECO:0000313" key="5">
    <source>
        <dbReference type="Proteomes" id="UP001183794"/>
    </source>
</evidence>
<dbReference type="PANTHER" id="PTHR35841:SF1">
    <property type="entry name" value="PHOSPHONATES-BINDING PERIPLASMIC PROTEIN"/>
    <property type="match status" value="1"/>
</dbReference>
<feature type="chain" id="PRO_5047454592" evidence="3">
    <location>
        <begin position="32"/>
        <end position="323"/>
    </location>
</feature>
<organism evidence="4 5">
    <name type="scientific">Enteractinococcus fodinae</name>
    <dbReference type="NCBI Taxonomy" id="684663"/>
    <lineage>
        <taxon>Bacteria</taxon>
        <taxon>Bacillati</taxon>
        <taxon>Actinomycetota</taxon>
        <taxon>Actinomycetes</taxon>
        <taxon>Micrococcales</taxon>
        <taxon>Micrococcaceae</taxon>
    </lineage>
</organism>
<dbReference type="SUPFAM" id="SSF53850">
    <property type="entry name" value="Periplasmic binding protein-like II"/>
    <property type="match status" value="1"/>
</dbReference>
<dbReference type="PROSITE" id="PS51318">
    <property type="entry name" value="TAT"/>
    <property type="match status" value="1"/>
</dbReference>
<evidence type="ECO:0000256" key="1">
    <source>
        <dbReference type="ARBA" id="ARBA00007162"/>
    </source>
</evidence>
<dbReference type="Gene3D" id="3.40.190.10">
    <property type="entry name" value="Periplasmic binding protein-like II"/>
    <property type="match status" value="2"/>
</dbReference>
<feature type="signal peptide" evidence="3">
    <location>
        <begin position="1"/>
        <end position="31"/>
    </location>
</feature>
<dbReference type="NCBIfam" id="TIGR01098">
    <property type="entry name" value="3A0109s03R"/>
    <property type="match status" value="1"/>
</dbReference>
<dbReference type="InterPro" id="IPR006311">
    <property type="entry name" value="TAT_signal"/>
</dbReference>
<dbReference type="Proteomes" id="UP001183794">
    <property type="component" value="Unassembled WGS sequence"/>
</dbReference>
<dbReference type="EMBL" id="JAVDYJ010000001">
    <property type="protein sequence ID" value="MDR7346607.1"/>
    <property type="molecule type" value="Genomic_DNA"/>
</dbReference>
<dbReference type="PROSITE" id="PS51257">
    <property type="entry name" value="PROKAR_LIPOPROTEIN"/>
    <property type="match status" value="1"/>
</dbReference>